<dbReference type="AlphaFoldDB" id="A0A1L3JA69"/>
<evidence type="ECO:0000256" key="4">
    <source>
        <dbReference type="ARBA" id="ARBA00023163"/>
    </source>
</evidence>
<dbReference type="GO" id="GO:0000976">
    <property type="term" value="F:transcription cis-regulatory region binding"/>
    <property type="evidence" value="ECO:0007669"/>
    <property type="project" value="TreeGrafter"/>
</dbReference>
<dbReference type="Gene3D" id="1.10.10.10">
    <property type="entry name" value="Winged helix-like DNA-binding domain superfamily/Winged helix DNA-binding domain"/>
    <property type="match status" value="1"/>
</dbReference>
<dbReference type="SUPFAM" id="SSF53850">
    <property type="entry name" value="Periplasmic binding protein-like II"/>
    <property type="match status" value="1"/>
</dbReference>
<dbReference type="PANTHER" id="PTHR30126">
    <property type="entry name" value="HTH-TYPE TRANSCRIPTIONAL REGULATOR"/>
    <property type="match status" value="1"/>
</dbReference>
<dbReference type="PROSITE" id="PS50931">
    <property type="entry name" value="HTH_LYSR"/>
    <property type="match status" value="1"/>
</dbReference>
<dbReference type="Proteomes" id="UP000242561">
    <property type="component" value="Chromosome"/>
</dbReference>
<comment type="similarity">
    <text evidence="1">Belongs to the LysR transcriptional regulatory family.</text>
</comment>
<dbReference type="InterPro" id="IPR036388">
    <property type="entry name" value="WH-like_DNA-bd_sf"/>
</dbReference>
<dbReference type="CDD" id="cd05466">
    <property type="entry name" value="PBP2_LTTR_substrate"/>
    <property type="match status" value="1"/>
</dbReference>
<evidence type="ECO:0000256" key="1">
    <source>
        <dbReference type="ARBA" id="ARBA00009437"/>
    </source>
</evidence>
<organism evidence="6 7">
    <name type="scientific">Sphingorhabdus lutea</name>
    <dbReference type="NCBI Taxonomy" id="1913578"/>
    <lineage>
        <taxon>Bacteria</taxon>
        <taxon>Pseudomonadati</taxon>
        <taxon>Pseudomonadota</taxon>
        <taxon>Alphaproteobacteria</taxon>
        <taxon>Sphingomonadales</taxon>
        <taxon>Sphingomonadaceae</taxon>
        <taxon>Sphingorhabdus</taxon>
    </lineage>
</organism>
<dbReference type="InterPro" id="IPR005119">
    <property type="entry name" value="LysR_subst-bd"/>
</dbReference>
<keyword evidence="2" id="KW-0805">Transcription regulation</keyword>
<gene>
    <name evidence="6" type="ORF">LPB140_03475</name>
</gene>
<dbReference type="Gene3D" id="3.40.190.10">
    <property type="entry name" value="Periplasmic binding protein-like II"/>
    <property type="match status" value="2"/>
</dbReference>
<dbReference type="Pfam" id="PF03466">
    <property type="entry name" value="LysR_substrate"/>
    <property type="match status" value="1"/>
</dbReference>
<proteinExistence type="inferred from homology"/>
<dbReference type="SUPFAM" id="SSF46785">
    <property type="entry name" value="Winged helix' DNA-binding domain"/>
    <property type="match status" value="1"/>
</dbReference>
<dbReference type="Pfam" id="PF00126">
    <property type="entry name" value="HTH_1"/>
    <property type="match status" value="1"/>
</dbReference>
<dbReference type="InterPro" id="IPR036390">
    <property type="entry name" value="WH_DNA-bd_sf"/>
</dbReference>
<feature type="domain" description="HTH lysR-type" evidence="5">
    <location>
        <begin position="1"/>
        <end position="58"/>
    </location>
</feature>
<evidence type="ECO:0000259" key="5">
    <source>
        <dbReference type="PROSITE" id="PS50931"/>
    </source>
</evidence>
<evidence type="ECO:0000313" key="7">
    <source>
        <dbReference type="Proteomes" id="UP000242561"/>
    </source>
</evidence>
<sequence length="278" mass="31070">MDIISFRTFLAAAATGSFAGAAKRIHASPSSVTERIKQLEYRLGAKLFERDKRGCRLTAAGRKFMGPAQQSVRAWEIAQHEVSIPENFTKSISMGGQYALWGAELTGWLATARKQMPHIAFRVTAGASARLNRDLSDGFLDIAAMYDPVFRPDIGTEKLFDDRLILVSAAHEDNWRENYVRIEWGQHLGVEIASRMDIEPSAGLVLDLGKRSANWLIEQKMSGFMPERVVMPHLKNGQLKIVPDALSFDYPAYICWRRDVDPQIIADLVLSIKACFAA</sequence>
<dbReference type="InterPro" id="IPR000847">
    <property type="entry name" value="LysR_HTH_N"/>
</dbReference>
<reference evidence="6 7" key="1">
    <citation type="submission" date="2016-11" db="EMBL/GenBank/DDBJ databases">
        <title>Sphingorhabdus sp. LPB0140, isolated from marine environment.</title>
        <authorList>
            <person name="Kim E."/>
            <person name="Yi H."/>
        </authorList>
    </citation>
    <scope>NUCLEOTIDE SEQUENCE [LARGE SCALE GENOMIC DNA]</scope>
    <source>
        <strain evidence="6 7">LPB0140</strain>
    </source>
</reference>
<protein>
    <submittedName>
        <fullName evidence="6">LysR family transcriptional regulator</fullName>
    </submittedName>
</protein>
<dbReference type="GO" id="GO:0003700">
    <property type="term" value="F:DNA-binding transcription factor activity"/>
    <property type="evidence" value="ECO:0007669"/>
    <property type="project" value="InterPro"/>
</dbReference>
<keyword evidence="7" id="KW-1185">Reference proteome</keyword>
<dbReference type="FunFam" id="1.10.10.10:FF:000001">
    <property type="entry name" value="LysR family transcriptional regulator"/>
    <property type="match status" value="1"/>
</dbReference>
<keyword evidence="3" id="KW-0238">DNA-binding</keyword>
<name>A0A1L3JA69_9SPHN</name>
<evidence type="ECO:0000256" key="3">
    <source>
        <dbReference type="ARBA" id="ARBA00023125"/>
    </source>
</evidence>
<dbReference type="STRING" id="1913578.LPB140_03475"/>
<dbReference type="KEGG" id="sphl:LPB140_03475"/>
<dbReference type="EMBL" id="CP018154">
    <property type="protein sequence ID" value="APG62030.1"/>
    <property type="molecule type" value="Genomic_DNA"/>
</dbReference>
<dbReference type="RefSeq" id="WP_072558677.1">
    <property type="nucleotide sequence ID" value="NZ_CP018154.1"/>
</dbReference>
<dbReference type="OrthoDB" id="9786526at2"/>
<evidence type="ECO:0000313" key="6">
    <source>
        <dbReference type="EMBL" id="APG62030.1"/>
    </source>
</evidence>
<accession>A0A1L3JA69</accession>
<keyword evidence="4" id="KW-0804">Transcription</keyword>
<dbReference type="PANTHER" id="PTHR30126:SF21">
    <property type="entry name" value="TRANSCRIPTIONAL REGULATOR-RELATED"/>
    <property type="match status" value="1"/>
</dbReference>
<evidence type="ECO:0000256" key="2">
    <source>
        <dbReference type="ARBA" id="ARBA00023015"/>
    </source>
</evidence>